<evidence type="ECO:0000259" key="1">
    <source>
        <dbReference type="Pfam" id="PF21787"/>
    </source>
</evidence>
<dbReference type="EMBL" id="CACRXK020002368">
    <property type="protein sequence ID" value="CAB3993989.1"/>
    <property type="molecule type" value="Genomic_DNA"/>
</dbReference>
<dbReference type="OrthoDB" id="5972980at2759"/>
<dbReference type="Pfam" id="PF21787">
    <property type="entry name" value="TNP-like_RNaseH_N"/>
    <property type="match status" value="1"/>
</dbReference>
<organism evidence="2 3">
    <name type="scientific">Paramuricea clavata</name>
    <name type="common">Red gorgonian</name>
    <name type="synonym">Violescent sea-whip</name>
    <dbReference type="NCBI Taxonomy" id="317549"/>
    <lineage>
        <taxon>Eukaryota</taxon>
        <taxon>Metazoa</taxon>
        <taxon>Cnidaria</taxon>
        <taxon>Anthozoa</taxon>
        <taxon>Octocorallia</taxon>
        <taxon>Malacalcyonacea</taxon>
        <taxon>Plexauridae</taxon>
        <taxon>Paramuricea</taxon>
    </lineage>
</organism>
<feature type="non-terminal residue" evidence="2">
    <location>
        <position position="139"/>
    </location>
</feature>
<evidence type="ECO:0000313" key="3">
    <source>
        <dbReference type="Proteomes" id="UP001152795"/>
    </source>
</evidence>
<proteinExistence type="predicted"/>
<keyword evidence="3" id="KW-1185">Reference proteome</keyword>
<accession>A0A6S7GV26</accession>
<dbReference type="AlphaFoldDB" id="A0A6S7GV26"/>
<sequence length="139" mass="15595">ILGTAKKSFAANPKGRRYHPQFVRFCLSLYAKSSAGYKELQDVLVLPSERTLINHKNLFKPKPGIHNGKIKQLQDLVSSYSGCKRYATIVFDEMKIKSSLVFDKNSGEIVGFMDLGDPELTFSSFEDDQQIATTVIAFL</sequence>
<gene>
    <name evidence="2" type="ORF">PACLA_8A073203</name>
</gene>
<evidence type="ECO:0000313" key="2">
    <source>
        <dbReference type="EMBL" id="CAB3993989.1"/>
    </source>
</evidence>
<reference evidence="2" key="1">
    <citation type="submission" date="2020-04" db="EMBL/GenBank/DDBJ databases">
        <authorList>
            <person name="Alioto T."/>
            <person name="Alioto T."/>
            <person name="Gomez Garrido J."/>
        </authorList>
    </citation>
    <scope>NUCLEOTIDE SEQUENCE</scope>
    <source>
        <strain evidence="2">A484AB</strain>
    </source>
</reference>
<dbReference type="Proteomes" id="UP001152795">
    <property type="component" value="Unassembled WGS sequence"/>
</dbReference>
<dbReference type="InterPro" id="IPR048365">
    <property type="entry name" value="TNP-like_RNaseH_N"/>
</dbReference>
<feature type="domain" description="Transposable element P transposase-like RNase H" evidence="1">
    <location>
        <begin position="62"/>
        <end position="138"/>
    </location>
</feature>
<name>A0A6S7GV26_PARCT</name>
<protein>
    <submittedName>
        <fullName evidence="2">Transposable element P transposase</fullName>
    </submittedName>
</protein>
<feature type="non-terminal residue" evidence="2">
    <location>
        <position position="1"/>
    </location>
</feature>
<comment type="caution">
    <text evidence="2">The sequence shown here is derived from an EMBL/GenBank/DDBJ whole genome shotgun (WGS) entry which is preliminary data.</text>
</comment>